<feature type="domain" description="Carboxylesterase type B" evidence="6">
    <location>
        <begin position="29"/>
        <end position="123"/>
    </location>
</feature>
<proteinExistence type="inferred from homology"/>
<dbReference type="InterPro" id="IPR029058">
    <property type="entry name" value="AB_hydrolase_fold"/>
</dbReference>
<comment type="similarity">
    <text evidence="1">Belongs to the type-B carboxylesterase/lipase family.</text>
</comment>
<evidence type="ECO:0000256" key="3">
    <source>
        <dbReference type="ARBA" id="ARBA00022801"/>
    </source>
</evidence>
<dbReference type="SUPFAM" id="SSF53474">
    <property type="entry name" value="alpha/beta-Hydrolases"/>
    <property type="match status" value="1"/>
</dbReference>
<dbReference type="GO" id="GO:0003990">
    <property type="term" value="F:acetylcholinesterase activity"/>
    <property type="evidence" value="ECO:0007669"/>
    <property type="project" value="TreeGrafter"/>
</dbReference>
<sequence length="165" mass="18003">MLGLLPVLLCLVLLSVMGPSSGSDDDGMVVLTTSGPIRGKPSRSACIVRPSWASPTHEPPVGALRFQKPIPHQPWSHVLEASSFGNACHQPPLTGYPEAETWTPKTPQSEDCLSLNIWVPHPRPTDGPHNRLDPRRGSSSQVQPPSTSTMGRFYRATREIESWPP</sequence>
<feature type="compositionally biased region" description="Low complexity" evidence="4">
    <location>
        <begin position="138"/>
        <end position="149"/>
    </location>
</feature>
<dbReference type="OrthoDB" id="3200163at2759"/>
<dbReference type="GO" id="GO:0005886">
    <property type="term" value="C:plasma membrane"/>
    <property type="evidence" value="ECO:0007669"/>
    <property type="project" value="TreeGrafter"/>
</dbReference>
<evidence type="ECO:0000313" key="8">
    <source>
        <dbReference type="Proteomes" id="UP000765507"/>
    </source>
</evidence>
<evidence type="ECO:0000313" key="7">
    <source>
        <dbReference type="EMBL" id="KAG6923667.1"/>
    </source>
</evidence>
<dbReference type="Gene3D" id="3.40.50.1820">
    <property type="entry name" value="alpha/beta hydrolase"/>
    <property type="match status" value="1"/>
</dbReference>
<dbReference type="Proteomes" id="UP000765507">
    <property type="component" value="Unassembled WGS sequence"/>
</dbReference>
<dbReference type="InterPro" id="IPR002018">
    <property type="entry name" value="CarbesteraseB"/>
</dbReference>
<protein>
    <recommendedName>
        <fullName evidence="6">Carboxylesterase type B domain-containing protein</fullName>
    </recommendedName>
</protein>
<dbReference type="AlphaFoldDB" id="A0A8T1S4M0"/>
<evidence type="ECO:0000256" key="5">
    <source>
        <dbReference type="SAM" id="SignalP"/>
    </source>
</evidence>
<accession>A0A8T1S4M0</accession>
<dbReference type="GO" id="GO:0006581">
    <property type="term" value="P:acetylcholine catabolic process"/>
    <property type="evidence" value="ECO:0007669"/>
    <property type="project" value="TreeGrafter"/>
</dbReference>
<gene>
    <name evidence="7" type="ORF">G0U57_019887</name>
</gene>
<evidence type="ECO:0000259" key="6">
    <source>
        <dbReference type="Pfam" id="PF00135"/>
    </source>
</evidence>
<keyword evidence="8" id="KW-1185">Reference proteome</keyword>
<dbReference type="Pfam" id="PF00135">
    <property type="entry name" value="COesterase"/>
    <property type="match status" value="1"/>
</dbReference>
<evidence type="ECO:0000256" key="2">
    <source>
        <dbReference type="ARBA" id="ARBA00022487"/>
    </source>
</evidence>
<dbReference type="PANTHER" id="PTHR43918">
    <property type="entry name" value="ACETYLCHOLINESTERASE"/>
    <property type="match status" value="1"/>
</dbReference>
<comment type="caution">
    <text evidence="7">The sequence shown here is derived from an EMBL/GenBank/DDBJ whole genome shotgun (WGS) entry which is preliminary data.</text>
</comment>
<feature type="signal peptide" evidence="5">
    <location>
        <begin position="1"/>
        <end position="22"/>
    </location>
</feature>
<dbReference type="GO" id="GO:0005615">
    <property type="term" value="C:extracellular space"/>
    <property type="evidence" value="ECO:0007669"/>
    <property type="project" value="TreeGrafter"/>
</dbReference>
<name>A0A8T1S4M0_CHESE</name>
<evidence type="ECO:0000256" key="4">
    <source>
        <dbReference type="SAM" id="MobiDB-lite"/>
    </source>
</evidence>
<keyword evidence="5" id="KW-0732">Signal</keyword>
<feature type="chain" id="PRO_5035889471" description="Carboxylesterase type B domain-containing protein" evidence="5">
    <location>
        <begin position="23"/>
        <end position="165"/>
    </location>
</feature>
<keyword evidence="3" id="KW-0378">Hydrolase</keyword>
<reference evidence="7 8" key="1">
    <citation type="journal article" date="2020" name="G3 (Bethesda)">
        <title>Draft Genome of the Common Snapping Turtle, Chelydra serpentina, a Model for Phenotypic Plasticity in Reptiles.</title>
        <authorList>
            <person name="Das D."/>
            <person name="Singh S.K."/>
            <person name="Bierstedt J."/>
            <person name="Erickson A."/>
            <person name="Galli G.L.J."/>
            <person name="Crossley D.A. 2nd"/>
            <person name="Rhen T."/>
        </authorList>
    </citation>
    <scope>NUCLEOTIDE SEQUENCE [LARGE SCALE GENOMIC DNA]</scope>
    <source>
        <strain evidence="7">KW</strain>
    </source>
</reference>
<feature type="compositionally biased region" description="Basic and acidic residues" evidence="4">
    <location>
        <begin position="123"/>
        <end position="136"/>
    </location>
</feature>
<feature type="compositionally biased region" description="Basic and acidic residues" evidence="4">
    <location>
        <begin position="156"/>
        <end position="165"/>
    </location>
</feature>
<dbReference type="EMBL" id="JAHGAV010000802">
    <property type="protein sequence ID" value="KAG6923667.1"/>
    <property type="molecule type" value="Genomic_DNA"/>
</dbReference>
<dbReference type="GO" id="GO:0019695">
    <property type="term" value="P:choline metabolic process"/>
    <property type="evidence" value="ECO:0007669"/>
    <property type="project" value="TreeGrafter"/>
</dbReference>
<dbReference type="InterPro" id="IPR050654">
    <property type="entry name" value="AChE-related_enzymes"/>
</dbReference>
<evidence type="ECO:0000256" key="1">
    <source>
        <dbReference type="ARBA" id="ARBA00005964"/>
    </source>
</evidence>
<keyword evidence="2" id="KW-0719">Serine esterase</keyword>
<dbReference type="PANTHER" id="PTHR43918:SF4">
    <property type="entry name" value="CARBOXYLIC ESTER HYDROLASE"/>
    <property type="match status" value="1"/>
</dbReference>
<organism evidence="7 8">
    <name type="scientific">Chelydra serpentina</name>
    <name type="common">Snapping turtle</name>
    <name type="synonym">Testudo serpentina</name>
    <dbReference type="NCBI Taxonomy" id="8475"/>
    <lineage>
        <taxon>Eukaryota</taxon>
        <taxon>Metazoa</taxon>
        <taxon>Chordata</taxon>
        <taxon>Craniata</taxon>
        <taxon>Vertebrata</taxon>
        <taxon>Euteleostomi</taxon>
        <taxon>Archelosauria</taxon>
        <taxon>Testudinata</taxon>
        <taxon>Testudines</taxon>
        <taxon>Cryptodira</taxon>
        <taxon>Durocryptodira</taxon>
        <taxon>Americhelydia</taxon>
        <taxon>Chelydroidea</taxon>
        <taxon>Chelydridae</taxon>
        <taxon>Chelydra</taxon>
    </lineage>
</organism>
<feature type="region of interest" description="Disordered" evidence="4">
    <location>
        <begin position="120"/>
        <end position="165"/>
    </location>
</feature>